<name>A0A3L8S6A9_CHLGU</name>
<keyword evidence="3" id="KW-1185">Reference proteome</keyword>
<feature type="non-terminal residue" evidence="2">
    <location>
        <position position="1"/>
    </location>
</feature>
<evidence type="ECO:0000313" key="3">
    <source>
        <dbReference type="Proteomes" id="UP000276834"/>
    </source>
</evidence>
<sequence>GSFQSDPDHLHPKVMSTPEPVTGKGDRLGGLPPTLLMDDKREDPHGIIFFWDPNKAFSVMPGEEPPAPPGMLMWLGLKIFSSSHLISSHLISSHLISSSHLNLQQGPLQTLARTPKDT</sequence>
<dbReference type="AlphaFoldDB" id="A0A3L8S6A9"/>
<proteinExistence type="predicted"/>
<organism evidence="2 3">
    <name type="scientific">Chloebia gouldiae</name>
    <name type="common">Gouldian finch</name>
    <name type="synonym">Erythrura gouldiae</name>
    <dbReference type="NCBI Taxonomy" id="44316"/>
    <lineage>
        <taxon>Eukaryota</taxon>
        <taxon>Metazoa</taxon>
        <taxon>Chordata</taxon>
        <taxon>Craniata</taxon>
        <taxon>Vertebrata</taxon>
        <taxon>Euteleostomi</taxon>
        <taxon>Archelosauria</taxon>
        <taxon>Archosauria</taxon>
        <taxon>Dinosauria</taxon>
        <taxon>Saurischia</taxon>
        <taxon>Theropoda</taxon>
        <taxon>Coelurosauria</taxon>
        <taxon>Aves</taxon>
        <taxon>Neognathae</taxon>
        <taxon>Neoaves</taxon>
        <taxon>Telluraves</taxon>
        <taxon>Australaves</taxon>
        <taxon>Passeriformes</taxon>
        <taxon>Passeroidea</taxon>
        <taxon>Passeridae</taxon>
        <taxon>Chloebia</taxon>
    </lineage>
</organism>
<comment type="caution">
    <text evidence="2">The sequence shown here is derived from an EMBL/GenBank/DDBJ whole genome shotgun (WGS) entry which is preliminary data.</text>
</comment>
<evidence type="ECO:0000256" key="1">
    <source>
        <dbReference type="SAM" id="MobiDB-lite"/>
    </source>
</evidence>
<accession>A0A3L8S6A9</accession>
<dbReference type="EMBL" id="QUSF01000058">
    <property type="protein sequence ID" value="RLV97430.1"/>
    <property type="molecule type" value="Genomic_DNA"/>
</dbReference>
<evidence type="ECO:0000313" key="2">
    <source>
        <dbReference type="EMBL" id="RLV97430.1"/>
    </source>
</evidence>
<feature type="compositionally biased region" description="Basic and acidic residues" evidence="1">
    <location>
        <begin position="1"/>
        <end position="11"/>
    </location>
</feature>
<dbReference type="Proteomes" id="UP000276834">
    <property type="component" value="Unassembled WGS sequence"/>
</dbReference>
<feature type="region of interest" description="Disordered" evidence="1">
    <location>
        <begin position="1"/>
        <end position="33"/>
    </location>
</feature>
<protein>
    <submittedName>
        <fullName evidence="2">Uncharacterized protein</fullName>
    </submittedName>
</protein>
<gene>
    <name evidence="2" type="ORF">DV515_00011820</name>
</gene>
<reference evidence="2 3" key="1">
    <citation type="journal article" date="2018" name="Proc. R. Soc. B">
        <title>A non-coding region near Follistatin controls head colour polymorphism in the Gouldian finch.</title>
        <authorList>
            <person name="Toomey M.B."/>
            <person name="Marques C.I."/>
            <person name="Andrade P."/>
            <person name="Araujo P.M."/>
            <person name="Sabatino S."/>
            <person name="Gazda M.A."/>
            <person name="Afonso S."/>
            <person name="Lopes R.J."/>
            <person name="Corbo J.C."/>
            <person name="Carneiro M."/>
        </authorList>
    </citation>
    <scope>NUCLEOTIDE SEQUENCE [LARGE SCALE GENOMIC DNA]</scope>
    <source>
        <strain evidence="2">Red01</strain>
        <tissue evidence="2">Muscle</tissue>
    </source>
</reference>